<dbReference type="AlphaFoldDB" id="A0AAF0PYW3"/>
<sequence length="95" mass="10554">MFGWKFENSVIGDMVVEICSRIECSLEGGVIGSMEFWKGMEDKQLSHRPTDVGYGGNFKSVGSLNSQSLVHPVHGHWPIVESIPKATKHLMGHAW</sequence>
<keyword evidence="2" id="KW-1185">Reference proteome</keyword>
<dbReference type="EMBL" id="CP133612">
    <property type="protein sequence ID" value="WMV13353.1"/>
    <property type="molecule type" value="Genomic_DNA"/>
</dbReference>
<gene>
    <name evidence="1" type="ORF">MTR67_006738</name>
</gene>
<name>A0AAF0PYW3_SOLVR</name>
<accession>A0AAF0PYW3</accession>
<dbReference type="Proteomes" id="UP001234989">
    <property type="component" value="Chromosome 1"/>
</dbReference>
<evidence type="ECO:0000313" key="1">
    <source>
        <dbReference type="EMBL" id="WMV13353.1"/>
    </source>
</evidence>
<organism evidence="1 2">
    <name type="scientific">Solanum verrucosum</name>
    <dbReference type="NCBI Taxonomy" id="315347"/>
    <lineage>
        <taxon>Eukaryota</taxon>
        <taxon>Viridiplantae</taxon>
        <taxon>Streptophyta</taxon>
        <taxon>Embryophyta</taxon>
        <taxon>Tracheophyta</taxon>
        <taxon>Spermatophyta</taxon>
        <taxon>Magnoliopsida</taxon>
        <taxon>eudicotyledons</taxon>
        <taxon>Gunneridae</taxon>
        <taxon>Pentapetalae</taxon>
        <taxon>asterids</taxon>
        <taxon>lamiids</taxon>
        <taxon>Solanales</taxon>
        <taxon>Solanaceae</taxon>
        <taxon>Solanoideae</taxon>
        <taxon>Solaneae</taxon>
        <taxon>Solanum</taxon>
    </lineage>
</organism>
<evidence type="ECO:0000313" key="2">
    <source>
        <dbReference type="Proteomes" id="UP001234989"/>
    </source>
</evidence>
<protein>
    <submittedName>
        <fullName evidence="1">Uncharacterized protein</fullName>
    </submittedName>
</protein>
<reference evidence="1" key="1">
    <citation type="submission" date="2023-08" db="EMBL/GenBank/DDBJ databases">
        <title>A de novo genome assembly of Solanum verrucosum Schlechtendal, a Mexican diploid species geographically isolated from the other diploid A-genome species in potato relatives.</title>
        <authorList>
            <person name="Hosaka K."/>
        </authorList>
    </citation>
    <scope>NUCLEOTIDE SEQUENCE</scope>
    <source>
        <tissue evidence="1">Young leaves</tissue>
    </source>
</reference>
<proteinExistence type="predicted"/>